<dbReference type="SUPFAM" id="SSF56037">
    <property type="entry name" value="PheT/TilS domain"/>
    <property type="match status" value="1"/>
</dbReference>
<dbReference type="PANTHER" id="PTHR43033">
    <property type="entry name" value="TRNA(ILE)-LYSIDINE SYNTHASE-RELATED"/>
    <property type="match status" value="1"/>
</dbReference>
<dbReference type="EMBL" id="CP003261">
    <property type="protein sequence ID" value="AGK99266.1"/>
    <property type="molecule type" value="Genomic_DNA"/>
</dbReference>
<dbReference type="Gene3D" id="3.50.40.10">
    <property type="entry name" value="Phenylalanyl-trna Synthetase, Chain B, domain 3"/>
    <property type="match status" value="1"/>
</dbReference>
<dbReference type="GO" id="GO:0006400">
    <property type="term" value="P:tRNA modification"/>
    <property type="evidence" value="ECO:0007669"/>
    <property type="project" value="UniProtKB-UniRule"/>
</dbReference>
<evidence type="ECO:0000256" key="3">
    <source>
        <dbReference type="ARBA" id="ARBA00022598"/>
    </source>
</evidence>
<evidence type="ECO:0000259" key="9">
    <source>
        <dbReference type="SMART" id="SM00977"/>
    </source>
</evidence>
<keyword evidence="11" id="KW-1185">Reference proteome</keyword>
<dbReference type="InterPro" id="IPR011063">
    <property type="entry name" value="TilS/TtcA_N"/>
</dbReference>
<evidence type="ECO:0000256" key="4">
    <source>
        <dbReference type="ARBA" id="ARBA00022694"/>
    </source>
</evidence>
<comment type="similarity">
    <text evidence="8">Belongs to the tRNA(Ile)-lysidine synthase family.</text>
</comment>
<comment type="catalytic activity">
    <reaction evidence="7 8">
        <text>cytidine(34) in tRNA(Ile2) + L-lysine + ATP = lysidine(34) in tRNA(Ile2) + AMP + diphosphate + H(+)</text>
        <dbReference type="Rhea" id="RHEA:43744"/>
        <dbReference type="Rhea" id="RHEA-COMP:10625"/>
        <dbReference type="Rhea" id="RHEA-COMP:10670"/>
        <dbReference type="ChEBI" id="CHEBI:15378"/>
        <dbReference type="ChEBI" id="CHEBI:30616"/>
        <dbReference type="ChEBI" id="CHEBI:32551"/>
        <dbReference type="ChEBI" id="CHEBI:33019"/>
        <dbReference type="ChEBI" id="CHEBI:82748"/>
        <dbReference type="ChEBI" id="CHEBI:83665"/>
        <dbReference type="ChEBI" id="CHEBI:456215"/>
        <dbReference type="EC" id="6.3.4.19"/>
    </reaction>
</comment>
<dbReference type="InterPro" id="IPR014729">
    <property type="entry name" value="Rossmann-like_a/b/a_fold"/>
</dbReference>
<dbReference type="Proteomes" id="UP000013523">
    <property type="component" value="Chromosome"/>
</dbReference>
<dbReference type="SUPFAM" id="SSF52402">
    <property type="entry name" value="Adenine nucleotide alpha hydrolases-like"/>
    <property type="match status" value="1"/>
</dbReference>
<dbReference type="KEGG" id="cpas:Clopa_4567"/>
<keyword evidence="3 8" id="KW-0436">Ligase</keyword>
<evidence type="ECO:0000256" key="5">
    <source>
        <dbReference type="ARBA" id="ARBA00022741"/>
    </source>
</evidence>
<evidence type="ECO:0000313" key="10">
    <source>
        <dbReference type="EMBL" id="AGK99266.1"/>
    </source>
</evidence>
<proteinExistence type="inferred from homology"/>
<dbReference type="GO" id="GO:0005524">
    <property type="term" value="F:ATP binding"/>
    <property type="evidence" value="ECO:0007669"/>
    <property type="project" value="UniProtKB-UniRule"/>
</dbReference>
<dbReference type="HAMAP" id="MF_01161">
    <property type="entry name" value="tRNA_Ile_lys_synt"/>
    <property type="match status" value="1"/>
</dbReference>
<keyword evidence="6 8" id="KW-0067">ATP-binding</keyword>
<dbReference type="EC" id="6.3.4.19" evidence="8"/>
<evidence type="ECO:0000256" key="7">
    <source>
        <dbReference type="ARBA" id="ARBA00048539"/>
    </source>
</evidence>
<feature type="domain" description="Lysidine-tRNA(Ile) synthetase C-terminal" evidence="9">
    <location>
        <begin position="384"/>
        <end position="456"/>
    </location>
</feature>
<comment type="domain">
    <text evidence="8">The N-terminal region contains the highly conserved SGGXDS motif, predicted to be a P-loop motif involved in ATP binding.</text>
</comment>
<dbReference type="InterPro" id="IPR012094">
    <property type="entry name" value="tRNA_Ile_lys_synt"/>
</dbReference>
<evidence type="ECO:0000256" key="8">
    <source>
        <dbReference type="HAMAP-Rule" id="MF_01161"/>
    </source>
</evidence>
<comment type="function">
    <text evidence="8">Ligates lysine onto the cytidine present at position 34 of the AUA codon-specific tRNA(Ile) that contains the anticodon CAU, in an ATP-dependent manner. Cytidine is converted to lysidine, thus changing the amino acid specificity of the tRNA from methionine to isoleucine.</text>
</comment>
<evidence type="ECO:0000313" key="11">
    <source>
        <dbReference type="Proteomes" id="UP000013523"/>
    </source>
</evidence>
<feature type="binding site" evidence="8">
    <location>
        <begin position="26"/>
        <end position="31"/>
    </location>
    <ligand>
        <name>ATP</name>
        <dbReference type="ChEBI" id="CHEBI:30616"/>
    </ligand>
</feature>
<dbReference type="PANTHER" id="PTHR43033:SF1">
    <property type="entry name" value="TRNA(ILE)-LYSIDINE SYNTHASE-RELATED"/>
    <property type="match status" value="1"/>
</dbReference>
<keyword evidence="2 8" id="KW-0963">Cytoplasm</keyword>
<evidence type="ECO:0000256" key="2">
    <source>
        <dbReference type="ARBA" id="ARBA00022490"/>
    </source>
</evidence>
<dbReference type="AlphaFoldDB" id="R4KC42"/>
<keyword evidence="4 8" id="KW-0819">tRNA processing</keyword>
<evidence type="ECO:0000256" key="6">
    <source>
        <dbReference type="ARBA" id="ARBA00022840"/>
    </source>
</evidence>
<dbReference type="HOGENOM" id="CLU_018869_0_1_9"/>
<dbReference type="eggNOG" id="COG0037">
    <property type="taxonomic scope" value="Bacteria"/>
</dbReference>
<protein>
    <recommendedName>
        <fullName evidence="8">tRNA(Ile)-lysidine synthase</fullName>
        <ecNumber evidence="8">6.3.4.19</ecNumber>
    </recommendedName>
    <alternativeName>
        <fullName evidence="8">tRNA(Ile)-2-lysyl-cytidine synthase</fullName>
    </alternativeName>
    <alternativeName>
        <fullName evidence="8">tRNA(Ile)-lysidine synthetase</fullName>
    </alternativeName>
</protein>
<dbReference type="SUPFAM" id="SSF82829">
    <property type="entry name" value="MesJ substrate recognition domain-like"/>
    <property type="match status" value="1"/>
</dbReference>
<comment type="subcellular location">
    <subcellularLocation>
        <location evidence="1 8">Cytoplasm</location>
    </subcellularLocation>
</comment>
<dbReference type="GO" id="GO:0005737">
    <property type="term" value="C:cytoplasm"/>
    <property type="evidence" value="ECO:0007669"/>
    <property type="project" value="UniProtKB-SubCell"/>
</dbReference>
<dbReference type="SMART" id="SM00977">
    <property type="entry name" value="TilS_C"/>
    <property type="match status" value="1"/>
</dbReference>
<dbReference type="CDD" id="cd01992">
    <property type="entry name" value="TilS_N"/>
    <property type="match status" value="1"/>
</dbReference>
<dbReference type="PATRIC" id="fig|86416.3.peg.4566"/>
<sequence>MLDKVLKTIQENSMFSINDKVIIAVSGGPDSMCLLHILNSIKSKLKIKLIAAHVNHCLRGEEADYDEFYVKEFCDKLNIDFYSVRIDINKLAKDKGISSEMAGRAARYEFFEKIKDKIGAQKIAIAHNANDQAETILMRIMRGTGISGIIGIKPMRDGVFVRPLIKVNREEIEYYCEKNHINPRIDKTNLENIYGRNKVRLELIPYIKKNFNKDIVMTLNRLSETVEIDSDYLEYVSLEKYKLLCEEKEDKIIIHKKAFLEHRAIVTRIIRKSISYITGSTYNFEKKHVLDIINIQIHATGTTLDLPNNIKVYNNYGDISIYFKNEQNINEDINEYELFIGKRNIIPEKTIKITLRAIDGNEKIKFRENNFIKYFDYDKIKDKIILRYRKKGDKFTPIGMNGSKKLKDIFINMKIEKSLRDRIPLICFGDEISWIVGYRVSNKFKIGENTKKILEIRFEGEENNERGY</sequence>
<dbReference type="InterPro" id="IPR020825">
    <property type="entry name" value="Phe-tRNA_synthase-like_B3/B4"/>
</dbReference>
<gene>
    <name evidence="8" type="primary">tilS</name>
    <name evidence="10" type="ORF">Clopa_4567</name>
</gene>
<dbReference type="Pfam" id="PF11734">
    <property type="entry name" value="TilS_C"/>
    <property type="match status" value="1"/>
</dbReference>
<organism evidence="10 11">
    <name type="scientific">Clostridium pasteurianum BC1</name>
    <dbReference type="NCBI Taxonomy" id="86416"/>
    <lineage>
        <taxon>Bacteria</taxon>
        <taxon>Bacillati</taxon>
        <taxon>Bacillota</taxon>
        <taxon>Clostridia</taxon>
        <taxon>Eubacteriales</taxon>
        <taxon>Clostridiaceae</taxon>
        <taxon>Clostridium</taxon>
    </lineage>
</organism>
<accession>R4KC42</accession>
<dbReference type="STRING" id="86416.Clopa_4567"/>
<dbReference type="Pfam" id="PF01171">
    <property type="entry name" value="ATP_bind_3"/>
    <property type="match status" value="1"/>
</dbReference>
<dbReference type="NCBIfam" id="TIGR02433">
    <property type="entry name" value="lysidine_TilS_C"/>
    <property type="match status" value="1"/>
</dbReference>
<reference evidence="10 11" key="1">
    <citation type="submission" date="2012-01" db="EMBL/GenBank/DDBJ databases">
        <title>Complete sequence of chromosome of Clostridium pasteurianum BC1.</title>
        <authorList>
            <consortium name="US DOE Joint Genome Institute"/>
            <person name="Lucas S."/>
            <person name="Han J."/>
            <person name="Lapidus A."/>
            <person name="Cheng J.-F."/>
            <person name="Goodwin L."/>
            <person name="Pitluck S."/>
            <person name="Peters L."/>
            <person name="Mikhailova N."/>
            <person name="Teshima H."/>
            <person name="Detter J.C."/>
            <person name="Han C."/>
            <person name="Tapia R."/>
            <person name="Land M."/>
            <person name="Hauser L."/>
            <person name="Kyrpides N."/>
            <person name="Ivanova N."/>
            <person name="Pagani I."/>
            <person name="Dunn J."/>
            <person name="Taghavi S."/>
            <person name="Francis A."/>
            <person name="van der Lelie D."/>
            <person name="Woyke T."/>
        </authorList>
    </citation>
    <scope>NUCLEOTIDE SEQUENCE [LARGE SCALE GENOMIC DNA]</scope>
    <source>
        <strain evidence="10 11">BC1</strain>
    </source>
</reference>
<dbReference type="InterPro" id="IPR012796">
    <property type="entry name" value="Lysidine-tRNA-synth_C"/>
</dbReference>
<dbReference type="InterPro" id="IPR012795">
    <property type="entry name" value="tRNA_Ile_lys_synt_N"/>
</dbReference>
<name>R4KC42_CLOPA</name>
<dbReference type="RefSeq" id="WP_015617535.1">
    <property type="nucleotide sequence ID" value="NC_021182.1"/>
</dbReference>
<dbReference type="GO" id="GO:0032267">
    <property type="term" value="F:tRNA(Ile)-lysidine synthase activity"/>
    <property type="evidence" value="ECO:0007669"/>
    <property type="project" value="UniProtKB-EC"/>
</dbReference>
<keyword evidence="5 8" id="KW-0547">Nucleotide-binding</keyword>
<dbReference type="Gene3D" id="3.40.50.620">
    <property type="entry name" value="HUPs"/>
    <property type="match status" value="1"/>
</dbReference>
<dbReference type="NCBIfam" id="TIGR02432">
    <property type="entry name" value="lysidine_TilS_N"/>
    <property type="match status" value="1"/>
</dbReference>
<evidence type="ECO:0000256" key="1">
    <source>
        <dbReference type="ARBA" id="ARBA00004496"/>
    </source>
</evidence>